<accession>A0A7I0HSM5</accession>
<name>A0A7I0HSM5_9LEPT</name>
<protein>
    <recommendedName>
        <fullName evidence="3">Head-tail adaptor protein</fullName>
    </recommendedName>
</protein>
<dbReference type="Proteomes" id="UP000297641">
    <property type="component" value="Unassembled WGS sequence"/>
</dbReference>
<proteinExistence type="predicted"/>
<comment type="caution">
    <text evidence="1">The sequence shown here is derived from an EMBL/GenBank/DDBJ whole genome shotgun (WGS) entry which is preliminary data.</text>
</comment>
<dbReference type="EMBL" id="RQFT01000008">
    <property type="protein sequence ID" value="TGL06495.1"/>
    <property type="molecule type" value="Genomic_DNA"/>
</dbReference>
<reference evidence="1 2" key="1">
    <citation type="journal article" date="2019" name="PLoS Negl. Trop. Dis.">
        <title>Revisiting the worldwide diversity of Leptospira species in the environment.</title>
        <authorList>
            <person name="Vincent A.T."/>
            <person name="Schiettekatte O."/>
            <person name="Bourhy P."/>
            <person name="Veyrier F.J."/>
            <person name="Picardeau M."/>
        </authorList>
    </citation>
    <scope>NUCLEOTIDE SEQUENCE [LARGE SCALE GENOMIC DNA]</scope>
    <source>
        <strain evidence="1 2">201800273</strain>
    </source>
</reference>
<evidence type="ECO:0000313" key="2">
    <source>
        <dbReference type="Proteomes" id="UP000297641"/>
    </source>
</evidence>
<evidence type="ECO:0008006" key="3">
    <source>
        <dbReference type="Google" id="ProtNLM"/>
    </source>
</evidence>
<gene>
    <name evidence="1" type="ORF">EHQ43_08775</name>
</gene>
<organism evidence="1 2">
    <name type="scientific">Leptospira bouyouniensis</name>
    <dbReference type="NCBI Taxonomy" id="2484911"/>
    <lineage>
        <taxon>Bacteria</taxon>
        <taxon>Pseudomonadati</taxon>
        <taxon>Spirochaetota</taxon>
        <taxon>Spirochaetia</taxon>
        <taxon>Leptospirales</taxon>
        <taxon>Leptospiraceae</taxon>
        <taxon>Leptospira</taxon>
    </lineage>
</organism>
<evidence type="ECO:0000313" key="1">
    <source>
        <dbReference type="EMBL" id="TGL06495.1"/>
    </source>
</evidence>
<dbReference type="AlphaFoldDB" id="A0A7I0HSM5"/>
<dbReference type="RefSeq" id="WP_135770854.1">
    <property type="nucleotide sequence ID" value="NZ_RQFT01000008.1"/>
</dbReference>
<sequence>MILSSLAQSLLPHRKNVSLFVKGPKAKDDNGEWHDSIAVRHDLIWPTTSVSSRQFQLSADGDYTTEDRNFFQLITEESLFDIKQGDEFLYKTTYFVVKDIKDMTEEAGYLRYVCKKKIPQTPPRTS</sequence>